<dbReference type="AlphaFoldDB" id="X1TGC8"/>
<dbReference type="EMBL" id="BARW01032932">
    <property type="protein sequence ID" value="GAJ04373.1"/>
    <property type="molecule type" value="Genomic_DNA"/>
</dbReference>
<comment type="caution">
    <text evidence="1">The sequence shown here is derived from an EMBL/GenBank/DDBJ whole genome shotgun (WGS) entry which is preliminary data.</text>
</comment>
<sequence length="49" mass="5132">MDGAFGVGAASPRKGGSLSFGMRFPWGTRRHVQDGAQVAKKSEGAARHC</sequence>
<accession>X1TGC8</accession>
<evidence type="ECO:0000313" key="1">
    <source>
        <dbReference type="EMBL" id="GAJ04373.1"/>
    </source>
</evidence>
<organism evidence="1">
    <name type="scientific">marine sediment metagenome</name>
    <dbReference type="NCBI Taxonomy" id="412755"/>
    <lineage>
        <taxon>unclassified sequences</taxon>
        <taxon>metagenomes</taxon>
        <taxon>ecological metagenomes</taxon>
    </lineage>
</organism>
<name>X1TGC8_9ZZZZ</name>
<reference evidence="1" key="1">
    <citation type="journal article" date="2014" name="Front. Microbiol.">
        <title>High frequency of phylogenetically diverse reductive dehalogenase-homologous genes in deep subseafloor sedimentary metagenomes.</title>
        <authorList>
            <person name="Kawai M."/>
            <person name="Futagami T."/>
            <person name="Toyoda A."/>
            <person name="Takaki Y."/>
            <person name="Nishi S."/>
            <person name="Hori S."/>
            <person name="Arai W."/>
            <person name="Tsubouchi T."/>
            <person name="Morono Y."/>
            <person name="Uchiyama I."/>
            <person name="Ito T."/>
            <person name="Fujiyama A."/>
            <person name="Inagaki F."/>
            <person name="Takami H."/>
        </authorList>
    </citation>
    <scope>NUCLEOTIDE SEQUENCE</scope>
    <source>
        <strain evidence="1">Expedition CK06-06</strain>
    </source>
</reference>
<proteinExistence type="predicted"/>
<protein>
    <submittedName>
        <fullName evidence="1">Uncharacterized protein</fullName>
    </submittedName>
</protein>
<gene>
    <name evidence="1" type="ORF">S12H4_51991</name>
</gene>